<reference evidence="4 5" key="1">
    <citation type="submission" date="2022-03" db="EMBL/GenBank/DDBJ databases">
        <title>Parabacteroides sp. nov. isolated from swine feces.</title>
        <authorList>
            <person name="Bak J.E."/>
        </authorList>
    </citation>
    <scope>NUCLEOTIDE SEQUENCE [LARGE SCALE GENOMIC DNA]</scope>
    <source>
        <strain evidence="4 5">AGMB00274</strain>
    </source>
</reference>
<protein>
    <submittedName>
        <fullName evidence="4">Glycosyltransferase</fullName>
        <ecNumber evidence="4">2.4.-.-</ecNumber>
    </submittedName>
</protein>
<evidence type="ECO:0000313" key="4">
    <source>
        <dbReference type="EMBL" id="MCJ2379415.1"/>
    </source>
</evidence>
<organism evidence="4 5">
    <name type="scientific">Parabacteroides faecalis</name>
    <dbReference type="NCBI Taxonomy" id="2924040"/>
    <lineage>
        <taxon>Bacteria</taxon>
        <taxon>Pseudomonadati</taxon>
        <taxon>Bacteroidota</taxon>
        <taxon>Bacteroidia</taxon>
        <taxon>Bacteroidales</taxon>
        <taxon>Tannerellaceae</taxon>
        <taxon>Parabacteroides</taxon>
    </lineage>
</organism>
<dbReference type="InterPro" id="IPR001296">
    <property type="entry name" value="Glyco_trans_1"/>
</dbReference>
<comment type="caution">
    <text evidence="4">The sequence shown here is derived from an EMBL/GenBank/DDBJ whole genome shotgun (WGS) entry which is preliminary data.</text>
</comment>
<dbReference type="RefSeq" id="WP_243323219.1">
    <property type="nucleotide sequence ID" value="NZ_JAKZMM010000004.1"/>
</dbReference>
<dbReference type="SUPFAM" id="SSF53756">
    <property type="entry name" value="UDP-Glycosyltransferase/glycogen phosphorylase"/>
    <property type="match status" value="1"/>
</dbReference>
<sequence>MKKKVLIIHRGYPLGTNAGDKVRTLNMAKSLQRIGFQVFLLGFYTKGFSLKKKEIEELPEGIKPLFFYTLPNRFRLHNIAALYRAILTWLICKHYSIDLVQGELASAANCVRFLPKLPLITDFHSDIVPELEMDGYLSYQIENAKCENIYAIKRSTKTITVSANLRKNLSVYGNTDAPNYVLPCNFVAEPYLNFTMEKRKAMRIEYGLDDRILLCYSGGLHVWQCISETINLVIELRKRNPAYFLCIFTNDSIEPYKDKLSFLENSYMVKSLKHDEVPAHLLMADVGFVLRANSLVNINSSPTKTSEYMAAGMMVVATQYAGDVPQLIEDSGCGYTLNAPVASPDEIESLDHKIAQFMSNRHDEFEKTRKFIFEHRVWEVNECILNQLYQDL</sequence>
<name>A0ABT0BXQ6_9BACT</name>
<evidence type="ECO:0000256" key="2">
    <source>
        <dbReference type="ARBA" id="ARBA00022679"/>
    </source>
</evidence>
<feature type="domain" description="Glycosyl transferase family 1" evidence="3">
    <location>
        <begin position="205"/>
        <end position="367"/>
    </location>
</feature>
<evidence type="ECO:0000256" key="1">
    <source>
        <dbReference type="ARBA" id="ARBA00022676"/>
    </source>
</evidence>
<evidence type="ECO:0000313" key="5">
    <source>
        <dbReference type="Proteomes" id="UP001165444"/>
    </source>
</evidence>
<keyword evidence="1 4" id="KW-0328">Glycosyltransferase</keyword>
<keyword evidence="5" id="KW-1185">Reference proteome</keyword>
<dbReference type="Proteomes" id="UP001165444">
    <property type="component" value="Unassembled WGS sequence"/>
</dbReference>
<dbReference type="EMBL" id="JAKZMM010000004">
    <property type="protein sequence ID" value="MCJ2379415.1"/>
    <property type="molecule type" value="Genomic_DNA"/>
</dbReference>
<dbReference type="EC" id="2.4.-.-" evidence="4"/>
<dbReference type="GO" id="GO:0016757">
    <property type="term" value="F:glycosyltransferase activity"/>
    <property type="evidence" value="ECO:0007669"/>
    <property type="project" value="UniProtKB-KW"/>
</dbReference>
<proteinExistence type="predicted"/>
<dbReference type="PANTHER" id="PTHR12526:SF629">
    <property type="entry name" value="TEICHURONIC ACID BIOSYNTHESIS GLYCOSYLTRANSFERASE TUAH-RELATED"/>
    <property type="match status" value="1"/>
</dbReference>
<accession>A0ABT0BXQ6</accession>
<evidence type="ECO:0000259" key="3">
    <source>
        <dbReference type="Pfam" id="PF00534"/>
    </source>
</evidence>
<keyword evidence="2 4" id="KW-0808">Transferase</keyword>
<dbReference type="PANTHER" id="PTHR12526">
    <property type="entry name" value="GLYCOSYLTRANSFERASE"/>
    <property type="match status" value="1"/>
</dbReference>
<dbReference type="Gene3D" id="3.40.50.2000">
    <property type="entry name" value="Glycogen Phosphorylase B"/>
    <property type="match status" value="2"/>
</dbReference>
<gene>
    <name evidence="4" type="ORF">MUN53_02095</name>
</gene>
<dbReference type="Pfam" id="PF00534">
    <property type="entry name" value="Glycos_transf_1"/>
    <property type="match status" value="1"/>
</dbReference>